<evidence type="ECO:0000313" key="1">
    <source>
        <dbReference type="EMBL" id="MBJ6361862.1"/>
    </source>
</evidence>
<comment type="caution">
    <text evidence="1">The sequence shown here is derived from an EMBL/GenBank/DDBJ whole genome shotgun (WGS) entry which is preliminary data.</text>
</comment>
<dbReference type="EMBL" id="JAELUP010000060">
    <property type="protein sequence ID" value="MBJ6361862.1"/>
    <property type="molecule type" value="Genomic_DNA"/>
</dbReference>
<proteinExistence type="predicted"/>
<dbReference type="RefSeq" id="WP_199019413.1">
    <property type="nucleotide sequence ID" value="NZ_JAELUP010000060.1"/>
</dbReference>
<sequence length="234" mass="26217">MYTYVHNNPLKYIDPTGHWCQSKDGKYSHAGGCNDPSNKDNYVPDKLYYANKGRKYRDIIKIYNEEKKQAVGLSNEIGNIFLNITATNNSVALPGIRGGISTNGVRAIVAAIVGTAAVAGEASFSNIKREDLNYIFRKGRANKAKDMTPRPKDTDGLSFGRKSYLEKQVMTSMEMVNATGVLYAYQDPKNSNHILVRAVDPYEHELWIQSYANGTYDYYLTEVLQNIVIQLPGK</sequence>
<gene>
    <name evidence="1" type="ORF">JFN88_11370</name>
</gene>
<name>A0A934IZ29_9BACL</name>
<dbReference type="AlphaFoldDB" id="A0A934IZ29"/>
<reference evidence="1" key="1">
    <citation type="submission" date="2020-12" db="EMBL/GenBank/DDBJ databases">
        <authorList>
            <person name="Huq M.A."/>
        </authorList>
    </citation>
    <scope>NUCLEOTIDE SEQUENCE</scope>
    <source>
        <strain evidence="1">MAHUQ-46</strain>
    </source>
</reference>
<keyword evidence="2" id="KW-1185">Reference proteome</keyword>
<evidence type="ECO:0000313" key="2">
    <source>
        <dbReference type="Proteomes" id="UP000640274"/>
    </source>
</evidence>
<organism evidence="1 2">
    <name type="scientific">Paenibacillus roseus</name>
    <dbReference type="NCBI Taxonomy" id="2798579"/>
    <lineage>
        <taxon>Bacteria</taxon>
        <taxon>Bacillati</taxon>
        <taxon>Bacillota</taxon>
        <taxon>Bacilli</taxon>
        <taxon>Bacillales</taxon>
        <taxon>Paenibacillaceae</taxon>
        <taxon>Paenibacillus</taxon>
    </lineage>
</organism>
<accession>A0A934IZ29</accession>
<dbReference type="Proteomes" id="UP000640274">
    <property type="component" value="Unassembled WGS sequence"/>
</dbReference>
<protein>
    <submittedName>
        <fullName evidence="1">Uncharacterized protein</fullName>
    </submittedName>
</protein>